<feature type="domain" description="DUF1023" evidence="1">
    <location>
        <begin position="279"/>
        <end position="346"/>
    </location>
</feature>
<keyword evidence="3" id="KW-1185">Reference proteome</keyword>
<gene>
    <name evidence="2" type="ORF">AHOG_09560</name>
</gene>
<feature type="domain" description="DUF1023" evidence="1">
    <location>
        <begin position="147"/>
        <end position="253"/>
    </location>
</feature>
<name>A0A221W1A0_9PSEU</name>
<organism evidence="2 3">
    <name type="scientific">Actinoalloteichus hoggarensis</name>
    <dbReference type="NCBI Taxonomy" id="1470176"/>
    <lineage>
        <taxon>Bacteria</taxon>
        <taxon>Bacillati</taxon>
        <taxon>Actinomycetota</taxon>
        <taxon>Actinomycetes</taxon>
        <taxon>Pseudonocardiales</taxon>
        <taxon>Pseudonocardiaceae</taxon>
        <taxon>Actinoalloteichus</taxon>
    </lineage>
</organism>
<evidence type="ECO:0000313" key="2">
    <source>
        <dbReference type="EMBL" id="ASO19556.1"/>
    </source>
</evidence>
<dbReference type="KEGG" id="ahg:AHOG_09560"/>
<dbReference type="AlphaFoldDB" id="A0A221W1A0"/>
<dbReference type="RefSeq" id="WP_093941040.1">
    <property type="nucleotide sequence ID" value="NZ_CP022521.1"/>
</dbReference>
<dbReference type="InterPro" id="IPR010427">
    <property type="entry name" value="DUF1023"/>
</dbReference>
<accession>A0A221W1A0</accession>
<dbReference type="OrthoDB" id="5170249at2"/>
<proteinExistence type="predicted"/>
<dbReference type="EMBL" id="CP022521">
    <property type="protein sequence ID" value="ASO19556.1"/>
    <property type="molecule type" value="Genomic_DNA"/>
</dbReference>
<dbReference type="Pfam" id="PF06259">
    <property type="entry name" value="Abhydrolase_8"/>
    <property type="match status" value="2"/>
</dbReference>
<reference evidence="2 3" key="1">
    <citation type="submission" date="2017-07" db="EMBL/GenBank/DDBJ databases">
        <title>Complete genome sequence of Actinoalloteichus hoggarensis DSM 45943, type strain of Actinoalloteichus hoggarensis.</title>
        <authorList>
            <person name="Ruckert C."/>
            <person name="Nouioui I."/>
            <person name="Willmese J."/>
            <person name="van Wezel G."/>
            <person name="Klenk H.-P."/>
            <person name="Kalinowski J."/>
            <person name="Zotchev S.B."/>
        </authorList>
    </citation>
    <scope>NUCLEOTIDE SEQUENCE [LARGE SCALE GENOMIC DNA]</scope>
    <source>
        <strain evidence="2 3">DSM 45943</strain>
    </source>
</reference>
<dbReference type="Proteomes" id="UP000204221">
    <property type="component" value="Chromosome"/>
</dbReference>
<evidence type="ECO:0000313" key="3">
    <source>
        <dbReference type="Proteomes" id="UP000204221"/>
    </source>
</evidence>
<evidence type="ECO:0000259" key="1">
    <source>
        <dbReference type="Pfam" id="PF06259"/>
    </source>
</evidence>
<sequence length="408" mass="42768">MRLLRASAVTLVLTLLLPWCGGSATGPAPRPPLIGAAAWSGQVVDGMPAPDPDSADPSEIAAFFDRLRPRRAEALAERFPFVVGNLDGAPITLRYAANRRAIGLERDRLRAVAADPTATASVRDSARHTSAVYGRLAGDDRPILVFDPRGRGRYAEVHGDLERAEHIAVMVPGTGIGLRSFDPRSGHVGTPGEMAGDLAAAQRRLRPDSVTAIIAWAGYDTPQALGVGAATATHAEAGAVLLRRLVDGLHAARAARDGATDADVVSVDRTGTEGTDGAGTSPHLALFCHSYGSVVCGRAAAGLAVRDVVVFGSPGVGADTAAELSTDARVWAALGPQDWIRHVPNVRLLGFGHGRDPSSVDFGARRVPAARVAGHDGYLRDGSDSARWFARISLDLVTEPYRSSSNRT</sequence>
<protein>
    <recommendedName>
        <fullName evidence="1">DUF1023 domain-containing protein</fullName>
    </recommendedName>
</protein>